<feature type="compositionally biased region" description="Polar residues" evidence="1">
    <location>
        <begin position="20"/>
        <end position="46"/>
    </location>
</feature>
<feature type="compositionally biased region" description="Polar residues" evidence="1">
    <location>
        <begin position="78"/>
        <end position="87"/>
    </location>
</feature>
<dbReference type="EMBL" id="MU001999">
    <property type="protein sequence ID" value="KAF2791835.1"/>
    <property type="molecule type" value="Genomic_DNA"/>
</dbReference>
<dbReference type="OrthoDB" id="3796057at2759"/>
<proteinExistence type="predicted"/>
<gene>
    <name evidence="2" type="ORF">K505DRAFT_363451</name>
</gene>
<evidence type="ECO:0000313" key="3">
    <source>
        <dbReference type="Proteomes" id="UP000799757"/>
    </source>
</evidence>
<feature type="region of interest" description="Disordered" evidence="1">
    <location>
        <begin position="1"/>
        <end position="93"/>
    </location>
</feature>
<feature type="compositionally biased region" description="Low complexity" evidence="1">
    <location>
        <begin position="47"/>
        <end position="58"/>
    </location>
</feature>
<reference evidence="2" key="1">
    <citation type="journal article" date="2020" name="Stud. Mycol.">
        <title>101 Dothideomycetes genomes: a test case for predicting lifestyles and emergence of pathogens.</title>
        <authorList>
            <person name="Haridas S."/>
            <person name="Albert R."/>
            <person name="Binder M."/>
            <person name="Bloem J."/>
            <person name="Labutti K."/>
            <person name="Salamov A."/>
            <person name="Andreopoulos B."/>
            <person name="Baker S."/>
            <person name="Barry K."/>
            <person name="Bills G."/>
            <person name="Bluhm B."/>
            <person name="Cannon C."/>
            <person name="Castanera R."/>
            <person name="Culley D."/>
            <person name="Daum C."/>
            <person name="Ezra D."/>
            <person name="Gonzalez J."/>
            <person name="Henrissat B."/>
            <person name="Kuo A."/>
            <person name="Liang C."/>
            <person name="Lipzen A."/>
            <person name="Lutzoni F."/>
            <person name="Magnuson J."/>
            <person name="Mondo S."/>
            <person name="Nolan M."/>
            <person name="Ohm R."/>
            <person name="Pangilinan J."/>
            <person name="Park H.-J."/>
            <person name="Ramirez L."/>
            <person name="Alfaro M."/>
            <person name="Sun H."/>
            <person name="Tritt A."/>
            <person name="Yoshinaga Y."/>
            <person name="Zwiers L.-H."/>
            <person name="Turgeon B."/>
            <person name="Goodwin S."/>
            <person name="Spatafora J."/>
            <person name="Crous P."/>
            <person name="Grigoriev I."/>
        </authorList>
    </citation>
    <scope>NUCLEOTIDE SEQUENCE</scope>
    <source>
        <strain evidence="2">CBS 109.77</strain>
    </source>
</reference>
<name>A0A6A6X723_9PLEO</name>
<sequence>MSPSSPAATPKAHGRDSVGSILSPTSTNAGTPGQDSITIFNSIECRSTSSPSPVPTHVDPNHESTSDQHLNCLHSDETSPSVSTSATSDHHDEDTDLLYEGAGLQSGILTADRDEIYEDLADTQGDIDENSTLFEEDQDELAECTLLSEGSGYMDEVAANGEDVSVTEDQGGNENSYISQEGYSYVAEDDHDDIEDAISLPSSKEAPHRPQDLGSIISHEREPTLEEVGRLRQRRKELEEVIESDRIKHDQDEEVFIEGSSESGPSLEDLQEHAGAVALTPGVVVVDTEKLDKLLSSGAAEDGAVVFMKDQESSNHIASLASDKGSVLSHNMPSHVTTPQRSTEPGLPSFNPKNASEADKIPSVVQTPNGKHVEFAKGSSVFETPFTKTLNFFKANKAKENSPHKPRRNASLPEEIAKLARETHVADMDDESEDRKDLDQYRDMDLAPEDHILENGAAGDLMIAHTPNAKAAKQWNEETTNKAYLTENLMVTHSTSNTKAPTYSLDIPGHYGDSFKMEIRTNASSLQIATFIRQRGEELDASEENINSAVENFLTSPELFVVDPPQEEPSSSTVVNSNDSKEVKEYEANELEDPVFIKVIGMIPKCMFWAVAQPIAHYSSLAFDKALEKLTGLSL</sequence>
<keyword evidence="3" id="KW-1185">Reference proteome</keyword>
<organism evidence="2 3">
    <name type="scientific">Melanomma pulvis-pyrius CBS 109.77</name>
    <dbReference type="NCBI Taxonomy" id="1314802"/>
    <lineage>
        <taxon>Eukaryota</taxon>
        <taxon>Fungi</taxon>
        <taxon>Dikarya</taxon>
        <taxon>Ascomycota</taxon>
        <taxon>Pezizomycotina</taxon>
        <taxon>Dothideomycetes</taxon>
        <taxon>Pleosporomycetidae</taxon>
        <taxon>Pleosporales</taxon>
        <taxon>Melanommataceae</taxon>
        <taxon>Melanomma</taxon>
    </lineage>
</organism>
<protein>
    <submittedName>
        <fullName evidence="2">Uncharacterized protein</fullName>
    </submittedName>
</protein>
<feature type="region of interest" description="Disordered" evidence="1">
    <location>
        <begin position="323"/>
        <end position="356"/>
    </location>
</feature>
<dbReference type="AlphaFoldDB" id="A0A6A6X723"/>
<evidence type="ECO:0000313" key="2">
    <source>
        <dbReference type="EMBL" id="KAF2791835.1"/>
    </source>
</evidence>
<accession>A0A6A6X723</accession>
<feature type="compositionally biased region" description="Polar residues" evidence="1">
    <location>
        <begin position="328"/>
        <end position="343"/>
    </location>
</feature>
<evidence type="ECO:0000256" key="1">
    <source>
        <dbReference type="SAM" id="MobiDB-lite"/>
    </source>
</evidence>
<dbReference type="Proteomes" id="UP000799757">
    <property type="component" value="Unassembled WGS sequence"/>
</dbReference>